<dbReference type="RefSeq" id="WP_107889749.1">
    <property type="nucleotide sequence ID" value="NZ_CP028519.1"/>
</dbReference>
<dbReference type="GO" id="GO:0003677">
    <property type="term" value="F:DNA binding"/>
    <property type="evidence" value="ECO:0007669"/>
    <property type="project" value="InterPro"/>
</dbReference>
<feature type="domain" description="Antitoxin Xre/MbcA/ParS-like toxin-binding" evidence="1">
    <location>
        <begin position="99"/>
        <end position="148"/>
    </location>
</feature>
<reference evidence="3 4" key="1">
    <citation type="submission" date="2018-04" db="EMBL/GenBank/DDBJ databases">
        <title>Denitrifier Microvirgula.</title>
        <authorList>
            <person name="Anderson E."/>
            <person name="Jang J."/>
            <person name="Ishii S."/>
        </authorList>
    </citation>
    <scope>NUCLEOTIDE SEQUENCE [LARGE SCALE GENOMIC DNA]</scope>
    <source>
        <strain evidence="3 4">BE2.4</strain>
    </source>
</reference>
<gene>
    <name evidence="3" type="ORF">DAI18_14330</name>
</gene>
<keyword evidence="4" id="KW-1185">Reference proteome</keyword>
<dbReference type="EMBL" id="CP028519">
    <property type="protein sequence ID" value="AVY95087.1"/>
    <property type="molecule type" value="Genomic_DNA"/>
</dbReference>
<name>A0A2S0PCU3_9NEIS</name>
<dbReference type="InterPro" id="IPR011979">
    <property type="entry name" value="Antitox_Xre"/>
</dbReference>
<dbReference type="KEGG" id="maer:DAI18_14330"/>
<organism evidence="3 4">
    <name type="scientific">Microvirgula aerodenitrificans</name>
    <dbReference type="NCBI Taxonomy" id="57480"/>
    <lineage>
        <taxon>Bacteria</taxon>
        <taxon>Pseudomonadati</taxon>
        <taxon>Pseudomonadota</taxon>
        <taxon>Betaproteobacteria</taxon>
        <taxon>Neisseriales</taxon>
        <taxon>Aquaspirillaceae</taxon>
        <taxon>Microvirgula</taxon>
    </lineage>
</organism>
<dbReference type="Pfam" id="PF09722">
    <property type="entry name" value="Xre_MbcA_ParS_C"/>
    <property type="match status" value="1"/>
</dbReference>
<dbReference type="Proteomes" id="UP000244173">
    <property type="component" value="Chromosome"/>
</dbReference>
<accession>A0A2S0PCU3</accession>
<evidence type="ECO:0000313" key="3">
    <source>
        <dbReference type="EMBL" id="AVY95087.1"/>
    </source>
</evidence>
<dbReference type="OrthoDB" id="8595277at2"/>
<evidence type="ECO:0000313" key="4">
    <source>
        <dbReference type="Proteomes" id="UP000244173"/>
    </source>
</evidence>
<dbReference type="Pfam" id="PF20432">
    <property type="entry name" value="Xre-like-HTH"/>
    <property type="match status" value="1"/>
</dbReference>
<evidence type="ECO:0000259" key="1">
    <source>
        <dbReference type="Pfam" id="PF09722"/>
    </source>
</evidence>
<sequence length="151" mass="16765">MTQAIFAPTPDRTACGGHFERLSVLLGQPVDTDLALVGMVSAGVSPGVIDNLVRSGLTRKELDFVINPRTLTHRLARHESLTREESERAVRVASLLALAEQVFGDRHLATDWMRKPLRRFDEQSPLEISRTEQGARLAETALIQIDEGYFA</sequence>
<dbReference type="AlphaFoldDB" id="A0A2S0PCU3"/>
<evidence type="ECO:0000259" key="2">
    <source>
        <dbReference type="Pfam" id="PF20432"/>
    </source>
</evidence>
<dbReference type="NCBIfam" id="TIGR02293">
    <property type="entry name" value="TAS_TIGR02293"/>
    <property type="match status" value="1"/>
</dbReference>
<proteinExistence type="predicted"/>
<dbReference type="InterPro" id="IPR046847">
    <property type="entry name" value="Xre-like_HTH"/>
</dbReference>
<dbReference type="InterPro" id="IPR024467">
    <property type="entry name" value="Xre/MbcA/ParS-like_toxin-bd"/>
</dbReference>
<protein>
    <submittedName>
        <fullName evidence="3">Antitoxin</fullName>
    </submittedName>
</protein>
<dbReference type="STRING" id="1122240.GCA_000620105_01424"/>
<feature type="domain" description="Antitoxin Xre-like helix-turn-helix" evidence="2">
    <location>
        <begin position="36"/>
        <end position="93"/>
    </location>
</feature>